<dbReference type="PANTHER" id="PTHR45348:SF1">
    <property type="entry name" value="TRANS-ENOYL REDUCTASE STHE"/>
    <property type="match status" value="1"/>
</dbReference>
<protein>
    <recommendedName>
        <fullName evidence="5">Enoyl reductase (ER) domain-containing protein</fullName>
    </recommendedName>
</protein>
<dbReference type="EMBL" id="JAWHQM010000058">
    <property type="protein sequence ID" value="KAK5635869.1"/>
    <property type="molecule type" value="Genomic_DNA"/>
</dbReference>
<dbReference type="Gene3D" id="3.90.180.10">
    <property type="entry name" value="Medium-chain alcohol dehydrogenases, catalytic domain"/>
    <property type="match status" value="1"/>
</dbReference>
<keyword evidence="2" id="KW-0547">Nucleotide-binding</keyword>
<evidence type="ECO:0000313" key="7">
    <source>
        <dbReference type="Proteomes" id="UP001305414"/>
    </source>
</evidence>
<dbReference type="Gene3D" id="3.40.50.720">
    <property type="entry name" value="NAD(P)-binding Rossmann-like Domain"/>
    <property type="match status" value="1"/>
</dbReference>
<keyword evidence="3" id="KW-0521">NADP</keyword>
<dbReference type="GO" id="GO:0016651">
    <property type="term" value="F:oxidoreductase activity, acting on NAD(P)H"/>
    <property type="evidence" value="ECO:0007669"/>
    <property type="project" value="InterPro"/>
</dbReference>
<comment type="caution">
    <text evidence="6">The sequence shown here is derived from an EMBL/GenBank/DDBJ whole genome shotgun (WGS) entry which is preliminary data.</text>
</comment>
<dbReference type="AlphaFoldDB" id="A0AAN7V4R1"/>
<comment type="similarity">
    <text evidence="1">Belongs to the zinc-containing alcohol dehydrogenase family.</text>
</comment>
<evidence type="ECO:0000256" key="4">
    <source>
        <dbReference type="ARBA" id="ARBA00023002"/>
    </source>
</evidence>
<evidence type="ECO:0000256" key="2">
    <source>
        <dbReference type="ARBA" id="ARBA00022741"/>
    </source>
</evidence>
<dbReference type="InterPro" id="IPR036291">
    <property type="entry name" value="NAD(P)-bd_dom_sf"/>
</dbReference>
<keyword evidence="4" id="KW-0560">Oxidoreductase</keyword>
<dbReference type="PANTHER" id="PTHR45348">
    <property type="entry name" value="HYPOTHETICAL OXIDOREDUCTASE (EUROFUNG)"/>
    <property type="match status" value="1"/>
</dbReference>
<sequence length="354" mass="38229">MEAATMKSLPISQSAIIAGDAGVLVLTHEAPLPSLRSSMILVKTVAVGINPVDVKLSGQMASIGAVSGCDFSGIIVAISPDVPKRRFSLGDRVAGVVPGMDSLFPENGAFAEYVCAYADFAWRLPSEIPFEVGATIGVRSLTAGLALFWSLRLPGHPDAPTVKPEYVLVYGGSTSSGTMMIQLLRKSGFIPITTCSPKNFELVEEYGAEKAFDYHNPENAEVIRSFTKNALWYTVDCYCEGSSMEFCYRAIGRAGGRKAIEPEYVLAHALLGTDVGWKEPYNVKADSKLHSFGKDWSSCVQRLLESGNIKPHPTRAQGSIGLEQVLDGMMLLKKKVVSGEKLVYRIIEDEALGL</sequence>
<dbReference type="InterPro" id="IPR011032">
    <property type="entry name" value="GroES-like_sf"/>
</dbReference>
<dbReference type="InterPro" id="IPR047122">
    <property type="entry name" value="Trans-enoyl_RdTase-like"/>
</dbReference>
<dbReference type="CDD" id="cd08249">
    <property type="entry name" value="enoyl_reductase_like"/>
    <property type="match status" value="1"/>
</dbReference>
<gene>
    <name evidence="6" type="ORF">RRF57_011581</name>
</gene>
<evidence type="ECO:0000313" key="6">
    <source>
        <dbReference type="EMBL" id="KAK5635869.1"/>
    </source>
</evidence>
<dbReference type="Pfam" id="PF08240">
    <property type="entry name" value="ADH_N"/>
    <property type="match status" value="1"/>
</dbReference>
<dbReference type="SUPFAM" id="SSF51735">
    <property type="entry name" value="NAD(P)-binding Rossmann-fold domains"/>
    <property type="match status" value="1"/>
</dbReference>
<dbReference type="Proteomes" id="UP001305414">
    <property type="component" value="Unassembled WGS sequence"/>
</dbReference>
<feature type="domain" description="Enoyl reductase (ER)" evidence="5">
    <location>
        <begin position="19"/>
        <end position="337"/>
    </location>
</feature>
<proteinExistence type="inferred from homology"/>
<reference evidence="6 7" key="1">
    <citation type="submission" date="2023-10" db="EMBL/GenBank/DDBJ databases">
        <title>Draft genome sequence of Xylaria bambusicola isolate GMP-LS, the root and basal stem rot pathogen of sugarcane in Indonesia.</title>
        <authorList>
            <person name="Selvaraj P."/>
            <person name="Muralishankar V."/>
            <person name="Muruganantham S."/>
            <person name="Sp S."/>
            <person name="Haryani S."/>
            <person name="Lau K.J.X."/>
            <person name="Naqvi N.I."/>
        </authorList>
    </citation>
    <scope>NUCLEOTIDE SEQUENCE [LARGE SCALE GENOMIC DNA]</scope>
    <source>
        <strain evidence="6">GMP-LS</strain>
    </source>
</reference>
<dbReference type="SMART" id="SM00829">
    <property type="entry name" value="PKS_ER"/>
    <property type="match status" value="1"/>
</dbReference>
<dbReference type="InterPro" id="IPR020843">
    <property type="entry name" value="ER"/>
</dbReference>
<evidence type="ECO:0000256" key="3">
    <source>
        <dbReference type="ARBA" id="ARBA00022857"/>
    </source>
</evidence>
<name>A0AAN7V4R1_9PEZI</name>
<evidence type="ECO:0000256" key="1">
    <source>
        <dbReference type="ARBA" id="ARBA00008072"/>
    </source>
</evidence>
<dbReference type="SUPFAM" id="SSF50129">
    <property type="entry name" value="GroES-like"/>
    <property type="match status" value="1"/>
</dbReference>
<dbReference type="GO" id="GO:0000166">
    <property type="term" value="F:nucleotide binding"/>
    <property type="evidence" value="ECO:0007669"/>
    <property type="project" value="UniProtKB-KW"/>
</dbReference>
<keyword evidence="7" id="KW-1185">Reference proteome</keyword>
<organism evidence="6 7">
    <name type="scientific">Xylaria bambusicola</name>
    <dbReference type="NCBI Taxonomy" id="326684"/>
    <lineage>
        <taxon>Eukaryota</taxon>
        <taxon>Fungi</taxon>
        <taxon>Dikarya</taxon>
        <taxon>Ascomycota</taxon>
        <taxon>Pezizomycotina</taxon>
        <taxon>Sordariomycetes</taxon>
        <taxon>Xylariomycetidae</taxon>
        <taxon>Xylariales</taxon>
        <taxon>Xylariaceae</taxon>
        <taxon>Xylaria</taxon>
    </lineage>
</organism>
<evidence type="ECO:0000259" key="5">
    <source>
        <dbReference type="SMART" id="SM00829"/>
    </source>
</evidence>
<accession>A0AAN7V4R1</accession>
<dbReference type="InterPro" id="IPR013154">
    <property type="entry name" value="ADH-like_N"/>
</dbReference>